<comment type="caution">
    <text evidence="5">The sequence shown here is derived from an EMBL/GenBank/DDBJ whole genome shotgun (WGS) entry which is preliminary data.</text>
</comment>
<dbReference type="InterPro" id="IPR044946">
    <property type="entry name" value="Restrct_endonuc_typeI_TRD_sf"/>
</dbReference>
<sequence>MAKQGAKTAVPRLRFPEFVGKPFREVHLKDLTSESITRNVDGLSTKSVMGVTKAEGIVPMEERLIASDIARYKVVQKDWFAYNPMRLNIGSIARWQGDSDILVSPDYVVFQCSKGLGSEIAPAYLDHFRQSGAWEKFVTEGGDGSVRVRIYYKDLARLQVTLPSLAEQKKIADCLTSLDEVIAVQGCKVEALKAHKRGLMQQLFPREGETRPRLRFPEFRDAPEWKWTTLNRVCDMQAGKFVSASEISDEPGEGTYSCYGGNGLRGFTKSFTHSGVFPLIGRQGALCGNVQFAKGEFHATEHALVATPQAGVNVTWLYYTLGKLELNKYATGQAQPGLSVDVLKSVECSVPATETEQKRIADCLSSLDTRITAEADLLATLKTHKQGLMQQLFPAPEATCA</sequence>
<dbReference type="Gene3D" id="1.10.287.1120">
    <property type="entry name" value="Bipartite methylase S protein"/>
    <property type="match status" value="1"/>
</dbReference>
<dbReference type="PANTHER" id="PTHR30408:SF12">
    <property type="entry name" value="TYPE I RESTRICTION ENZYME MJAVIII SPECIFICITY SUBUNIT"/>
    <property type="match status" value="1"/>
</dbReference>
<feature type="domain" description="Type I restriction modification DNA specificity" evidence="4">
    <location>
        <begin position="224"/>
        <end position="382"/>
    </location>
</feature>
<dbReference type="GO" id="GO:0004519">
    <property type="term" value="F:endonuclease activity"/>
    <property type="evidence" value="ECO:0007669"/>
    <property type="project" value="UniProtKB-KW"/>
</dbReference>
<dbReference type="EC" id="3.1.21.-" evidence="5"/>
<evidence type="ECO:0000256" key="1">
    <source>
        <dbReference type="ARBA" id="ARBA00010923"/>
    </source>
</evidence>
<keyword evidence="5" id="KW-0255">Endonuclease</keyword>
<dbReference type="CDD" id="cd17266">
    <property type="entry name" value="RMtype1_S_Sau1132ORF3780P-TRD2-CR2_like"/>
    <property type="match status" value="1"/>
</dbReference>
<dbReference type="Pfam" id="PF01420">
    <property type="entry name" value="Methylase_S"/>
    <property type="match status" value="2"/>
</dbReference>
<reference evidence="5 6" key="1">
    <citation type="journal article" date="2017" name="Curr. Microbiol.">
        <title>Lysobacter zhanggongensis sp. nov. Isolated from a Pit Mud.</title>
        <authorList>
            <person name="Zhang X.F."/>
            <person name="Wang H.H."/>
            <person name="Sun X.Y."/>
            <person name="Pan C.M."/>
        </authorList>
    </citation>
    <scope>NUCLEOTIDE SEQUENCE [LARGE SCALE GENOMIC DNA]</scope>
    <source>
        <strain evidence="5 6">ZGLJ7-1</strain>
    </source>
</reference>
<organism evidence="5 6">
    <name type="scientific">Lysobacter zhanggongensis</name>
    <dbReference type="NCBI Taxonomy" id="1774951"/>
    <lineage>
        <taxon>Bacteria</taxon>
        <taxon>Pseudomonadati</taxon>
        <taxon>Pseudomonadota</taxon>
        <taxon>Gammaproteobacteria</taxon>
        <taxon>Lysobacterales</taxon>
        <taxon>Lysobacteraceae</taxon>
        <taxon>Lysobacter</taxon>
    </lineage>
</organism>
<dbReference type="PANTHER" id="PTHR30408">
    <property type="entry name" value="TYPE-1 RESTRICTION ENZYME ECOKI SPECIFICITY PROTEIN"/>
    <property type="match status" value="1"/>
</dbReference>
<comment type="similarity">
    <text evidence="1">Belongs to the type-I restriction system S methylase family.</text>
</comment>
<accession>A0ABU7YPE5</accession>
<dbReference type="InterPro" id="IPR000055">
    <property type="entry name" value="Restrct_endonuc_typeI_TRD"/>
</dbReference>
<evidence type="ECO:0000256" key="3">
    <source>
        <dbReference type="ARBA" id="ARBA00023125"/>
    </source>
</evidence>
<dbReference type="EMBL" id="JAXGFO010000016">
    <property type="protein sequence ID" value="MEG3157187.1"/>
    <property type="molecule type" value="Genomic_DNA"/>
</dbReference>
<proteinExistence type="inferred from homology"/>
<keyword evidence="5" id="KW-0378">Hydrolase</keyword>
<protein>
    <submittedName>
        <fullName evidence="5">Restriction endonuclease subunit S</fullName>
        <ecNumber evidence="5">3.1.21.-</ecNumber>
    </submittedName>
</protein>
<feature type="domain" description="Type I restriction modification DNA specificity" evidence="4">
    <location>
        <begin position="144"/>
        <end position="184"/>
    </location>
</feature>
<dbReference type="InterPro" id="IPR052021">
    <property type="entry name" value="Type-I_RS_S_subunit"/>
</dbReference>
<keyword evidence="6" id="KW-1185">Reference proteome</keyword>
<keyword evidence="5" id="KW-0540">Nuclease</keyword>
<evidence type="ECO:0000313" key="6">
    <source>
        <dbReference type="Proteomes" id="UP001334501"/>
    </source>
</evidence>
<name>A0ABU7YPE5_9GAMM</name>
<dbReference type="SUPFAM" id="SSF116734">
    <property type="entry name" value="DNA methylase specificity domain"/>
    <property type="match status" value="2"/>
</dbReference>
<gene>
    <name evidence="5" type="ORF">SNE33_04640</name>
</gene>
<dbReference type="RefSeq" id="WP_412699423.1">
    <property type="nucleotide sequence ID" value="NZ_JAXGFO010000016.1"/>
</dbReference>
<dbReference type="GO" id="GO:0016787">
    <property type="term" value="F:hydrolase activity"/>
    <property type="evidence" value="ECO:0007669"/>
    <property type="project" value="UniProtKB-KW"/>
</dbReference>
<dbReference type="Gene3D" id="3.90.220.20">
    <property type="entry name" value="DNA methylase specificity domains"/>
    <property type="match status" value="2"/>
</dbReference>
<dbReference type="Proteomes" id="UP001334501">
    <property type="component" value="Unassembled WGS sequence"/>
</dbReference>
<evidence type="ECO:0000313" key="5">
    <source>
        <dbReference type="EMBL" id="MEG3157187.1"/>
    </source>
</evidence>
<keyword evidence="2" id="KW-0680">Restriction system</keyword>
<keyword evidence="3" id="KW-0238">DNA-binding</keyword>
<evidence type="ECO:0000259" key="4">
    <source>
        <dbReference type="Pfam" id="PF01420"/>
    </source>
</evidence>
<evidence type="ECO:0000256" key="2">
    <source>
        <dbReference type="ARBA" id="ARBA00022747"/>
    </source>
</evidence>